<dbReference type="Pfam" id="PF14361">
    <property type="entry name" value="RsbRD_N"/>
    <property type="match status" value="1"/>
</dbReference>
<protein>
    <submittedName>
        <fullName evidence="3">Helix-turn-helix domain-containing protein</fullName>
    </submittedName>
</protein>
<organism evidence="3 4">
    <name type="scientific">Rhodococcus sovatensis</name>
    <dbReference type="NCBI Taxonomy" id="1805840"/>
    <lineage>
        <taxon>Bacteria</taxon>
        <taxon>Bacillati</taxon>
        <taxon>Actinomycetota</taxon>
        <taxon>Actinomycetes</taxon>
        <taxon>Mycobacteriales</taxon>
        <taxon>Nocardiaceae</taxon>
        <taxon>Rhodococcus</taxon>
    </lineage>
</organism>
<accession>A0ABZ2PHP3</accession>
<reference evidence="3 4" key="1">
    <citation type="submission" date="2024-03" db="EMBL/GenBank/DDBJ databases">
        <title>Natural products discovery in diverse microorganisms through a two-stage MS feature dereplication strategy.</title>
        <authorList>
            <person name="Zhang R."/>
        </authorList>
    </citation>
    <scope>NUCLEOTIDE SEQUENCE [LARGE SCALE GENOMIC DNA]</scope>
    <source>
        <strain evidence="3 4">18930</strain>
    </source>
</reference>
<dbReference type="InterPro" id="IPR025736">
    <property type="entry name" value="PucR_C-HTH_dom"/>
</dbReference>
<evidence type="ECO:0000259" key="2">
    <source>
        <dbReference type="Pfam" id="PF14361"/>
    </source>
</evidence>
<evidence type="ECO:0000313" key="3">
    <source>
        <dbReference type="EMBL" id="WXG68337.1"/>
    </source>
</evidence>
<feature type="domain" description="PucR C-terminal helix-turn-helix" evidence="1">
    <location>
        <begin position="320"/>
        <end position="376"/>
    </location>
</feature>
<dbReference type="Gene3D" id="1.10.10.2840">
    <property type="entry name" value="PucR C-terminal helix-turn-helix domain"/>
    <property type="match status" value="1"/>
</dbReference>
<dbReference type="InterPro" id="IPR042070">
    <property type="entry name" value="PucR_C-HTH_sf"/>
</dbReference>
<dbReference type="Proteomes" id="UP001432000">
    <property type="component" value="Chromosome"/>
</dbReference>
<keyword evidence="4" id="KW-1185">Reference proteome</keyword>
<dbReference type="Pfam" id="PF13556">
    <property type="entry name" value="HTH_30"/>
    <property type="match status" value="1"/>
</dbReference>
<dbReference type="RefSeq" id="WP_338888480.1">
    <property type="nucleotide sequence ID" value="NZ_CP147846.1"/>
</dbReference>
<dbReference type="EMBL" id="CP147846">
    <property type="protein sequence ID" value="WXG68337.1"/>
    <property type="molecule type" value="Genomic_DNA"/>
</dbReference>
<dbReference type="InterPro" id="IPR051448">
    <property type="entry name" value="CdaR-like_regulators"/>
</dbReference>
<dbReference type="InterPro" id="IPR025751">
    <property type="entry name" value="RsbRD_N_dom"/>
</dbReference>
<sequence>MPETDTVNAPDSTELAAPLMEVAPELADELVRRIMAAENAYSESTFLSPMQLREACLANITDLVGDLAGVRPLNLESAKAAGRLKAEQGVPLAALLHAFRLGGRLIWEELMARSDTDAPRTLLGMAAQVWALVDVCSDAAAEAYRVTVDARAEHDADERTRLVRALFADHVVNPASVVDALRTFRIPDRGCFVVVAADTRCADIATPAVEAVWDSAVDGVVGLLFAQTDMLLETVLDGVADGGGNVGISAMFFSSAGIPKAVEQARLARKCAPVDNTSPTRYDSVPVPLLLAGRPEEGRTAAQQILGPLLDLPEGERASLLSTLDAWFRAKGSTTEAAHGLHYHRNTVLYRLRRIGELTGRDFMNPVHASELYVGLCAYRLCSGGVVLTT</sequence>
<gene>
    <name evidence="3" type="ORF">WDS16_24600</name>
</gene>
<dbReference type="PANTHER" id="PTHR33744">
    <property type="entry name" value="CARBOHYDRATE DIACID REGULATOR"/>
    <property type="match status" value="1"/>
</dbReference>
<name>A0ABZ2PHP3_9NOCA</name>
<proteinExistence type="predicted"/>
<feature type="domain" description="RsbT co-antagonist protein RsbRD N-terminal" evidence="2">
    <location>
        <begin position="24"/>
        <end position="159"/>
    </location>
</feature>
<evidence type="ECO:0000259" key="1">
    <source>
        <dbReference type="Pfam" id="PF13556"/>
    </source>
</evidence>
<evidence type="ECO:0000313" key="4">
    <source>
        <dbReference type="Proteomes" id="UP001432000"/>
    </source>
</evidence>
<dbReference type="PANTHER" id="PTHR33744:SF1">
    <property type="entry name" value="DNA-BINDING TRANSCRIPTIONAL ACTIVATOR ADER"/>
    <property type="match status" value="1"/>
</dbReference>